<dbReference type="VEuPathDB" id="FungiDB:PC110_g11827"/>
<comment type="caution">
    <text evidence="1">The sequence shown here is derived from an EMBL/GenBank/DDBJ whole genome shotgun (WGS) entry which is preliminary data.</text>
</comment>
<protein>
    <submittedName>
        <fullName evidence="1">Uncharacterized protein</fullName>
    </submittedName>
</protein>
<reference evidence="1" key="1">
    <citation type="submission" date="2018-10" db="EMBL/GenBank/DDBJ databases">
        <title>Effector identification in a new, highly contiguous assembly of the strawberry crown rot pathogen Phytophthora cactorum.</title>
        <authorList>
            <person name="Armitage A.D."/>
            <person name="Nellist C.F."/>
            <person name="Bates H."/>
            <person name="Vickerstaff R.J."/>
            <person name="Harrison R.J."/>
        </authorList>
    </citation>
    <scope>NUCLEOTIDE SEQUENCE</scope>
    <source>
        <strain evidence="1">4032</strain>
    </source>
</reference>
<evidence type="ECO:0000313" key="1">
    <source>
        <dbReference type="EMBL" id="KAG2917373.1"/>
    </source>
</evidence>
<gene>
    <name evidence="1" type="ORF">PC115_g10754</name>
</gene>
<dbReference type="Proteomes" id="UP000774804">
    <property type="component" value="Unassembled WGS sequence"/>
</dbReference>
<dbReference type="AlphaFoldDB" id="A0A8T1CB39"/>
<sequence>MTLRWIRALRRTLGKEVAKKISMRNKTLNVRKPGRRSCRARIGSAYDSPLVGYVRKLRVELIGLRHKRENQVTPVVGLQMAQSYQGEEHNSETSAHCGEVLSKKWETGGNALALFWTSVCLAYPGEIRYVGREIYDPGWEIYDPVSYVRRGGRGKAKGSRYGSKTHDPAKTLQILDDPAQEAAGEMDEDKRDVYPVI</sequence>
<accession>A0A8T1CB39</accession>
<name>A0A8T1CB39_9STRA</name>
<proteinExistence type="predicted"/>
<dbReference type="EMBL" id="RCMI01000323">
    <property type="protein sequence ID" value="KAG2917373.1"/>
    <property type="molecule type" value="Genomic_DNA"/>
</dbReference>
<organism evidence="1 2">
    <name type="scientific">Phytophthora cactorum</name>
    <dbReference type="NCBI Taxonomy" id="29920"/>
    <lineage>
        <taxon>Eukaryota</taxon>
        <taxon>Sar</taxon>
        <taxon>Stramenopiles</taxon>
        <taxon>Oomycota</taxon>
        <taxon>Peronosporomycetes</taxon>
        <taxon>Peronosporales</taxon>
        <taxon>Peronosporaceae</taxon>
        <taxon>Phytophthora</taxon>
    </lineage>
</organism>
<evidence type="ECO:0000313" key="2">
    <source>
        <dbReference type="Proteomes" id="UP000774804"/>
    </source>
</evidence>